<dbReference type="EMBL" id="JBHTGL010000008">
    <property type="protein sequence ID" value="MFD0629313.1"/>
    <property type="molecule type" value="Genomic_DNA"/>
</dbReference>
<evidence type="ECO:0000313" key="2">
    <source>
        <dbReference type="EMBL" id="MFD0629313.1"/>
    </source>
</evidence>
<name>A0ABW2X723_9ACTN</name>
<proteinExistence type="predicted"/>
<protein>
    <submittedName>
        <fullName evidence="2">Group II intron maturase-specific domain-containing protein</fullName>
    </submittedName>
</protein>
<accession>A0ABW2X723</accession>
<reference evidence="3" key="1">
    <citation type="journal article" date="2019" name="Int. J. Syst. Evol. Microbiol.">
        <title>The Global Catalogue of Microorganisms (GCM) 10K type strain sequencing project: providing services to taxonomists for standard genome sequencing and annotation.</title>
        <authorList>
            <consortium name="The Broad Institute Genomics Platform"/>
            <consortium name="The Broad Institute Genome Sequencing Center for Infectious Disease"/>
            <person name="Wu L."/>
            <person name="Ma J."/>
        </authorList>
    </citation>
    <scope>NUCLEOTIDE SEQUENCE [LARGE SCALE GENOMIC DNA]</scope>
    <source>
        <strain evidence="3">JCM 12607</strain>
    </source>
</reference>
<feature type="domain" description="Group II intron maturase-specific" evidence="1">
    <location>
        <begin position="2"/>
        <end position="44"/>
    </location>
</feature>
<gene>
    <name evidence="2" type="ORF">ACFQ2K_48635</name>
</gene>
<dbReference type="Pfam" id="PF08388">
    <property type="entry name" value="GIIM"/>
    <property type="match status" value="1"/>
</dbReference>
<keyword evidence="3" id="KW-1185">Reference proteome</keyword>
<evidence type="ECO:0000313" key="3">
    <source>
        <dbReference type="Proteomes" id="UP001596915"/>
    </source>
</evidence>
<dbReference type="InterPro" id="IPR013597">
    <property type="entry name" value="Mat_intron_G2"/>
</dbReference>
<comment type="caution">
    <text evidence="2">The sequence shown here is derived from an EMBL/GenBank/DDBJ whole genome shotgun (WGS) entry which is preliminary data.</text>
</comment>
<sequence>MRGWHLHTRTDLTFQELARRVNPKVAGWINYYGRFRPWELIPLWRASTPTCCAGSARSTNGSRPSGRRLRSCRRSLGDTPACSRTGASLRPRVPCWSDDQDDKSRVTGDC</sequence>
<organism evidence="2 3">
    <name type="scientific">Streptomyces sanglieri</name>
    <dbReference type="NCBI Taxonomy" id="193460"/>
    <lineage>
        <taxon>Bacteria</taxon>
        <taxon>Bacillati</taxon>
        <taxon>Actinomycetota</taxon>
        <taxon>Actinomycetes</taxon>
        <taxon>Kitasatosporales</taxon>
        <taxon>Streptomycetaceae</taxon>
        <taxon>Streptomyces</taxon>
    </lineage>
</organism>
<evidence type="ECO:0000259" key="1">
    <source>
        <dbReference type="Pfam" id="PF08388"/>
    </source>
</evidence>
<dbReference type="Proteomes" id="UP001596915">
    <property type="component" value="Unassembled WGS sequence"/>
</dbReference>